<reference evidence="4" key="1">
    <citation type="submission" date="2016-10" db="EMBL/GenBank/DDBJ databases">
        <authorList>
            <person name="Varghese N."/>
            <person name="Submissions S."/>
        </authorList>
    </citation>
    <scope>NUCLEOTIDE SEQUENCE [LARGE SCALE GENOMIC DNA]</scope>
    <source>
        <strain evidence="4">DSM 10146</strain>
    </source>
</reference>
<protein>
    <submittedName>
        <fullName evidence="3">Permease of the drug/metabolite transporter (DMT) superfamily</fullName>
    </submittedName>
</protein>
<dbReference type="Gene3D" id="1.10.3730.20">
    <property type="match status" value="2"/>
</dbReference>
<dbReference type="Proteomes" id="UP000198994">
    <property type="component" value="Unassembled WGS sequence"/>
</dbReference>
<keyword evidence="1" id="KW-0472">Membrane</keyword>
<dbReference type="Pfam" id="PF00892">
    <property type="entry name" value="EamA"/>
    <property type="match status" value="2"/>
</dbReference>
<feature type="domain" description="EamA" evidence="2">
    <location>
        <begin position="5"/>
        <end position="137"/>
    </location>
</feature>
<keyword evidence="1" id="KW-1133">Transmembrane helix</keyword>
<accession>A0A1G7GSW1</accession>
<feature type="transmembrane region" description="Helical" evidence="1">
    <location>
        <begin position="122"/>
        <end position="138"/>
    </location>
</feature>
<sequence length="294" mass="31007">MDTLRAILLMVLSMALLAASDAFLKLASQNAPVGQVMLMLSIGATLLFVALARLRRVSLNVADAFHRKVMLRNICEMAGALGMIVGLSKIPLSLMAAIMQTAPLVVTLGAALFLGEPVGWRRWLAIAVGLVGMLMVIRPGGSGFTGWEIFPVAGVTGLAARDLVTRVVPQRIPSIAISAYGFAAVFPVGLAVLLVTGTPLVAEPPVFLHMAGAVVVTAAGYLAVTTAMRMAPVSAVAPFRYTRLVFTAGLGMAVFGERPDGWTWAGAALILGAGLYSFLRERRLARQQLSVLRP</sequence>
<keyword evidence="1" id="KW-0812">Transmembrane</keyword>
<gene>
    <name evidence="3" type="ORF">SAMN04488105_109187</name>
</gene>
<dbReference type="OrthoDB" id="7165334at2"/>
<evidence type="ECO:0000259" key="2">
    <source>
        <dbReference type="Pfam" id="PF00892"/>
    </source>
</evidence>
<dbReference type="SUPFAM" id="SSF103481">
    <property type="entry name" value="Multidrug resistance efflux transporter EmrE"/>
    <property type="match status" value="2"/>
</dbReference>
<name>A0A1G7GSW1_9RHOB</name>
<proteinExistence type="predicted"/>
<dbReference type="EMBL" id="FNAV01000009">
    <property type="protein sequence ID" value="SDE91206.1"/>
    <property type="molecule type" value="Genomic_DNA"/>
</dbReference>
<dbReference type="GO" id="GO:0016020">
    <property type="term" value="C:membrane"/>
    <property type="evidence" value="ECO:0007669"/>
    <property type="project" value="InterPro"/>
</dbReference>
<feature type="domain" description="EamA" evidence="2">
    <location>
        <begin position="152"/>
        <end position="273"/>
    </location>
</feature>
<dbReference type="RefSeq" id="WP_089960701.1">
    <property type="nucleotide sequence ID" value="NZ_FNAV01000009.1"/>
</dbReference>
<feature type="transmembrane region" description="Helical" evidence="1">
    <location>
        <begin position="236"/>
        <end position="255"/>
    </location>
</feature>
<dbReference type="InterPro" id="IPR000620">
    <property type="entry name" value="EamA_dom"/>
</dbReference>
<feature type="transmembrane region" description="Helical" evidence="1">
    <location>
        <begin position="32"/>
        <end position="51"/>
    </location>
</feature>
<feature type="transmembrane region" description="Helical" evidence="1">
    <location>
        <begin position="206"/>
        <end position="224"/>
    </location>
</feature>
<feature type="transmembrane region" description="Helical" evidence="1">
    <location>
        <begin position="172"/>
        <end position="194"/>
    </location>
</feature>
<dbReference type="InterPro" id="IPR037185">
    <property type="entry name" value="EmrE-like"/>
</dbReference>
<dbReference type="STRING" id="282683.SAMN04488105_109187"/>
<evidence type="ECO:0000313" key="4">
    <source>
        <dbReference type="Proteomes" id="UP000198994"/>
    </source>
</evidence>
<organism evidence="3 4">
    <name type="scientific">Salipiger thiooxidans</name>
    <dbReference type="NCBI Taxonomy" id="282683"/>
    <lineage>
        <taxon>Bacteria</taxon>
        <taxon>Pseudomonadati</taxon>
        <taxon>Pseudomonadota</taxon>
        <taxon>Alphaproteobacteria</taxon>
        <taxon>Rhodobacterales</taxon>
        <taxon>Roseobacteraceae</taxon>
        <taxon>Salipiger</taxon>
    </lineage>
</organism>
<feature type="transmembrane region" description="Helical" evidence="1">
    <location>
        <begin position="261"/>
        <end position="279"/>
    </location>
</feature>
<dbReference type="PANTHER" id="PTHR22911:SF135">
    <property type="entry name" value="BLR4310 PROTEIN"/>
    <property type="match status" value="1"/>
</dbReference>
<keyword evidence="4" id="KW-1185">Reference proteome</keyword>
<evidence type="ECO:0000256" key="1">
    <source>
        <dbReference type="SAM" id="Phobius"/>
    </source>
</evidence>
<feature type="transmembrane region" description="Helical" evidence="1">
    <location>
        <begin position="71"/>
        <end position="88"/>
    </location>
</feature>
<dbReference type="AlphaFoldDB" id="A0A1G7GSW1"/>
<evidence type="ECO:0000313" key="3">
    <source>
        <dbReference type="EMBL" id="SDE91206.1"/>
    </source>
</evidence>
<dbReference type="PANTHER" id="PTHR22911">
    <property type="entry name" value="ACYL-MALONYL CONDENSING ENZYME-RELATED"/>
    <property type="match status" value="1"/>
</dbReference>